<organism evidence="2 3">
    <name type="scientific">Homoserinimonas hongtaonis</name>
    <dbReference type="NCBI Taxonomy" id="2079791"/>
    <lineage>
        <taxon>Bacteria</taxon>
        <taxon>Bacillati</taxon>
        <taxon>Actinomycetota</taxon>
        <taxon>Actinomycetes</taxon>
        <taxon>Micrococcales</taxon>
        <taxon>Microbacteriaceae</taxon>
        <taxon>Homoserinimonas</taxon>
    </lineage>
</organism>
<name>A0A2U1T1R5_9MICO</name>
<evidence type="ECO:0000313" key="2">
    <source>
        <dbReference type="EMBL" id="PWB97819.1"/>
    </source>
</evidence>
<keyword evidence="3" id="KW-1185">Reference proteome</keyword>
<feature type="coiled-coil region" evidence="1">
    <location>
        <begin position="44"/>
        <end position="92"/>
    </location>
</feature>
<proteinExistence type="predicted"/>
<protein>
    <submittedName>
        <fullName evidence="2">Uncharacterized protein</fullName>
    </submittedName>
</protein>
<evidence type="ECO:0000256" key="1">
    <source>
        <dbReference type="SAM" id="Coils"/>
    </source>
</evidence>
<dbReference type="AlphaFoldDB" id="A0A2U1T1R5"/>
<dbReference type="Proteomes" id="UP000244978">
    <property type="component" value="Unassembled WGS sequence"/>
</dbReference>
<keyword evidence="1" id="KW-0175">Coiled coil</keyword>
<comment type="caution">
    <text evidence="2">The sequence shown here is derived from an EMBL/GenBank/DDBJ whole genome shotgun (WGS) entry which is preliminary data.</text>
</comment>
<sequence length="108" mass="11798">MSKVGGYSYGSSQNHYADLLDAIVEHLPGLVAGMADGDVDPLAIAKARGDLQQRDETVARLRREAADLASRHEELRRYALALHERLRELDQQSAAAAGAKVRPLRPLP</sequence>
<dbReference type="RefSeq" id="WP_108997707.1">
    <property type="nucleotide sequence ID" value="NZ_QEEX01000001.1"/>
</dbReference>
<dbReference type="EMBL" id="QEEX01000001">
    <property type="protein sequence ID" value="PWB97819.1"/>
    <property type="molecule type" value="Genomic_DNA"/>
</dbReference>
<gene>
    <name evidence="2" type="ORF">DF220_08230</name>
</gene>
<reference evidence="3" key="1">
    <citation type="submission" date="2018-04" db="EMBL/GenBank/DDBJ databases">
        <authorList>
            <person name="Liu S."/>
            <person name="Wang Z."/>
            <person name="Li J."/>
        </authorList>
    </citation>
    <scope>NUCLEOTIDE SEQUENCE [LARGE SCALE GENOMIC DNA]</scope>
    <source>
        <strain evidence="3">S1194</strain>
    </source>
</reference>
<accession>A0A2U1T1R5</accession>
<evidence type="ECO:0000313" key="3">
    <source>
        <dbReference type="Proteomes" id="UP000244978"/>
    </source>
</evidence>